<sequence length="75" mass="8714">MANEVNKTMDFVETQDLPTANNKEIIVINLDTIYNKKRNNSKEDSSIETGILFVSNLKEMLSWFKTDSKTNDRRD</sequence>
<evidence type="ECO:0000313" key="2">
    <source>
        <dbReference type="Proteomes" id="UP000184260"/>
    </source>
</evidence>
<keyword evidence="2" id="KW-1185">Reference proteome</keyword>
<dbReference type="EMBL" id="FRBU01000046">
    <property type="protein sequence ID" value="SHM57013.1"/>
    <property type="molecule type" value="Genomic_DNA"/>
</dbReference>
<organism evidence="1 2">
    <name type="scientific">Flavobacterium xanthum</name>
    <dbReference type="NCBI Taxonomy" id="69322"/>
    <lineage>
        <taxon>Bacteria</taxon>
        <taxon>Pseudomonadati</taxon>
        <taxon>Bacteroidota</taxon>
        <taxon>Flavobacteriia</taxon>
        <taxon>Flavobacteriales</taxon>
        <taxon>Flavobacteriaceae</taxon>
        <taxon>Flavobacterium</taxon>
    </lineage>
</organism>
<dbReference type="STRING" id="69322.SAMN05443669_10461"/>
<accession>A0A1M7JWB6</accession>
<dbReference type="AlphaFoldDB" id="A0A1M7JWB6"/>
<name>A0A1M7JWB6_9FLAO</name>
<proteinExistence type="predicted"/>
<evidence type="ECO:0000313" key="1">
    <source>
        <dbReference type="EMBL" id="SHM57013.1"/>
    </source>
</evidence>
<dbReference type="Proteomes" id="UP000184260">
    <property type="component" value="Unassembled WGS sequence"/>
</dbReference>
<gene>
    <name evidence="1" type="ORF">SAMN05443669_10461</name>
</gene>
<protein>
    <submittedName>
        <fullName evidence="1">Uncharacterized protein</fullName>
    </submittedName>
</protein>
<reference evidence="2" key="1">
    <citation type="submission" date="2016-11" db="EMBL/GenBank/DDBJ databases">
        <authorList>
            <person name="Varghese N."/>
            <person name="Submissions S."/>
        </authorList>
    </citation>
    <scope>NUCLEOTIDE SEQUENCE [LARGE SCALE GENOMIC DNA]</scope>
    <source>
        <strain evidence="2">DSM 3661</strain>
    </source>
</reference>